<dbReference type="HOGENOM" id="CLU_2440767_0_0_1"/>
<organism evidence="1 2">
    <name type="scientific">Coprinopsis cinerea (strain Okayama-7 / 130 / ATCC MYA-4618 / FGSC 9003)</name>
    <name type="common">Inky cap fungus</name>
    <name type="synonym">Hormographiella aspergillata</name>
    <dbReference type="NCBI Taxonomy" id="240176"/>
    <lineage>
        <taxon>Eukaryota</taxon>
        <taxon>Fungi</taxon>
        <taxon>Dikarya</taxon>
        <taxon>Basidiomycota</taxon>
        <taxon>Agaricomycotina</taxon>
        <taxon>Agaricomycetes</taxon>
        <taxon>Agaricomycetidae</taxon>
        <taxon>Agaricales</taxon>
        <taxon>Agaricineae</taxon>
        <taxon>Psathyrellaceae</taxon>
        <taxon>Coprinopsis</taxon>
    </lineage>
</organism>
<dbReference type="VEuPathDB" id="FungiDB:CC1G_14322"/>
<dbReference type="RefSeq" id="XP_002911327.1">
    <property type="nucleotide sequence ID" value="XM_002911281.1"/>
</dbReference>
<protein>
    <submittedName>
        <fullName evidence="1">Uncharacterized protein</fullName>
    </submittedName>
</protein>
<reference evidence="1 2" key="1">
    <citation type="journal article" date="2010" name="Proc. Natl. Acad. Sci. U.S.A.">
        <title>Insights into evolution of multicellular fungi from the assembled chromosomes of the mushroom Coprinopsis cinerea (Coprinus cinereus).</title>
        <authorList>
            <person name="Stajich J.E."/>
            <person name="Wilke S.K."/>
            <person name="Ahren D."/>
            <person name="Au C.H."/>
            <person name="Birren B.W."/>
            <person name="Borodovsky M."/>
            <person name="Burns C."/>
            <person name="Canback B."/>
            <person name="Casselton L.A."/>
            <person name="Cheng C.K."/>
            <person name="Deng J."/>
            <person name="Dietrich F.S."/>
            <person name="Fargo D.C."/>
            <person name="Farman M.L."/>
            <person name="Gathman A.C."/>
            <person name="Goldberg J."/>
            <person name="Guigo R."/>
            <person name="Hoegger P.J."/>
            <person name="Hooker J.B."/>
            <person name="Huggins A."/>
            <person name="James T.Y."/>
            <person name="Kamada T."/>
            <person name="Kilaru S."/>
            <person name="Kodira C."/>
            <person name="Kues U."/>
            <person name="Kupfer D."/>
            <person name="Kwan H.S."/>
            <person name="Lomsadze A."/>
            <person name="Li W."/>
            <person name="Lilly W.W."/>
            <person name="Ma L.J."/>
            <person name="Mackey A.J."/>
            <person name="Manning G."/>
            <person name="Martin F."/>
            <person name="Muraguchi H."/>
            <person name="Natvig D.O."/>
            <person name="Palmerini H."/>
            <person name="Ramesh M.A."/>
            <person name="Rehmeyer C.J."/>
            <person name="Roe B.A."/>
            <person name="Shenoy N."/>
            <person name="Stanke M."/>
            <person name="Ter-Hovhannisyan V."/>
            <person name="Tunlid A."/>
            <person name="Velagapudi R."/>
            <person name="Vision T.J."/>
            <person name="Zeng Q."/>
            <person name="Zolan M.E."/>
            <person name="Pukkila P.J."/>
        </authorList>
    </citation>
    <scope>NUCLEOTIDE SEQUENCE [LARGE SCALE GENOMIC DNA]</scope>
    <source>
        <strain evidence="2">Okayama-7 / 130 / ATCC MYA-4618 / FGSC 9003</strain>
    </source>
</reference>
<gene>
    <name evidence="1" type="ORF">CC1G_14322</name>
</gene>
<dbReference type="EMBL" id="AACS02000004">
    <property type="protein sequence ID" value="EFI27833.1"/>
    <property type="molecule type" value="Genomic_DNA"/>
</dbReference>
<dbReference type="AlphaFoldDB" id="D6RLZ4"/>
<keyword evidence="2" id="KW-1185">Reference proteome</keyword>
<evidence type="ECO:0000313" key="2">
    <source>
        <dbReference type="Proteomes" id="UP000001861"/>
    </source>
</evidence>
<dbReference type="Proteomes" id="UP000001861">
    <property type="component" value="Unassembled WGS sequence"/>
</dbReference>
<dbReference type="InParanoid" id="D6RLZ4"/>
<evidence type="ECO:0000313" key="1">
    <source>
        <dbReference type="EMBL" id="EFI27833.1"/>
    </source>
</evidence>
<name>D6RLZ4_COPC7</name>
<proteinExistence type="predicted"/>
<accession>D6RLZ4</accession>
<comment type="caution">
    <text evidence="1">The sequence shown here is derived from an EMBL/GenBank/DDBJ whole genome shotgun (WGS) entry which is preliminary data.</text>
</comment>
<dbReference type="GeneID" id="9380261"/>
<sequence>MDKPEKCPDQPTRMVGSFRLVSCHAKFMDWQGASSLNRRVQAASSACAPSPACARKVKVGAMNHHFQYPNRMGRMRSLYRSEHLTSLVAT</sequence>
<dbReference type="KEGG" id="cci:CC1G_14322"/>